<dbReference type="RefSeq" id="WP_255227986.1">
    <property type="nucleotide sequence ID" value="NZ_JAJEKE010000012.1"/>
</dbReference>
<protein>
    <submittedName>
        <fullName evidence="1">Uncharacterized protein</fullName>
    </submittedName>
</protein>
<reference evidence="1 2" key="1">
    <citation type="submission" date="2021-10" db="EMBL/GenBank/DDBJ databases">
        <title>Lutispora strain m25 sp. nov., a thermophilic, non-spore-forming bacterium isolated from a lab-scale methanogenic bioreactor digesting anaerobic sludge.</title>
        <authorList>
            <person name="El Houari A."/>
            <person name="Mcdonald J."/>
        </authorList>
    </citation>
    <scope>NUCLEOTIDE SEQUENCE [LARGE SCALE GENOMIC DNA]</scope>
    <source>
        <strain evidence="2">m25</strain>
    </source>
</reference>
<sequence>MQEINDKYSDKCVKVLGILKDNKIESAKKILDQKGGKYTNILATDSLADGFLDKIMYTPTTLIVDNNSEILGELIVGTRSTDEFSKLIEEALIEAEKQAEIRNKVIPGGELSIEGFVKALEANGFRVSKVGQTLSGMLGAADGYKYTVNSRDIEIYQFDLNSKDPLTVENIKSAKESGTVRIPLKEGDHIMPVIIKGNIAVNGIEKQKDKEKILKIFDSLE</sequence>
<dbReference type="Proteomes" id="UP001651880">
    <property type="component" value="Unassembled WGS sequence"/>
</dbReference>
<dbReference type="EMBL" id="JAJEKE010000012">
    <property type="protein sequence ID" value="MCQ1530461.1"/>
    <property type="molecule type" value="Genomic_DNA"/>
</dbReference>
<keyword evidence="2" id="KW-1185">Reference proteome</keyword>
<organism evidence="1 2">
    <name type="scientific">Lutispora saccharofermentans</name>
    <dbReference type="NCBI Taxonomy" id="3024236"/>
    <lineage>
        <taxon>Bacteria</taxon>
        <taxon>Bacillati</taxon>
        <taxon>Bacillota</taxon>
        <taxon>Clostridia</taxon>
        <taxon>Lutisporales</taxon>
        <taxon>Lutisporaceae</taxon>
        <taxon>Lutispora</taxon>
    </lineage>
</organism>
<evidence type="ECO:0000313" key="2">
    <source>
        <dbReference type="Proteomes" id="UP001651880"/>
    </source>
</evidence>
<gene>
    <name evidence="1" type="ORF">LJD61_12995</name>
</gene>
<proteinExistence type="predicted"/>
<accession>A0ABT1NKN5</accession>
<evidence type="ECO:0000313" key="1">
    <source>
        <dbReference type="EMBL" id="MCQ1530461.1"/>
    </source>
</evidence>
<name>A0ABT1NKN5_9FIRM</name>
<dbReference type="InterPro" id="IPR036249">
    <property type="entry name" value="Thioredoxin-like_sf"/>
</dbReference>
<dbReference type="Gene3D" id="3.40.30.10">
    <property type="entry name" value="Glutaredoxin"/>
    <property type="match status" value="1"/>
</dbReference>
<dbReference type="SUPFAM" id="SSF52833">
    <property type="entry name" value="Thioredoxin-like"/>
    <property type="match status" value="1"/>
</dbReference>
<comment type="caution">
    <text evidence="1">The sequence shown here is derived from an EMBL/GenBank/DDBJ whole genome shotgun (WGS) entry which is preliminary data.</text>
</comment>